<organism evidence="1 2">
    <name type="scientific">Thelephora ganbajun</name>
    <name type="common">Ganba fungus</name>
    <dbReference type="NCBI Taxonomy" id="370292"/>
    <lineage>
        <taxon>Eukaryota</taxon>
        <taxon>Fungi</taxon>
        <taxon>Dikarya</taxon>
        <taxon>Basidiomycota</taxon>
        <taxon>Agaricomycotina</taxon>
        <taxon>Agaricomycetes</taxon>
        <taxon>Thelephorales</taxon>
        <taxon>Thelephoraceae</taxon>
        <taxon>Thelephora</taxon>
    </lineage>
</organism>
<keyword evidence="2" id="KW-1185">Reference proteome</keyword>
<dbReference type="EMBL" id="MU117962">
    <property type="protein sequence ID" value="KAF9654014.1"/>
    <property type="molecule type" value="Genomic_DNA"/>
</dbReference>
<name>A0ACB6ZWT1_THEGA</name>
<evidence type="ECO:0000313" key="1">
    <source>
        <dbReference type="EMBL" id="KAF9654014.1"/>
    </source>
</evidence>
<reference evidence="1" key="1">
    <citation type="submission" date="2019-10" db="EMBL/GenBank/DDBJ databases">
        <authorList>
            <consortium name="DOE Joint Genome Institute"/>
            <person name="Kuo A."/>
            <person name="Miyauchi S."/>
            <person name="Kiss E."/>
            <person name="Drula E."/>
            <person name="Kohler A."/>
            <person name="Sanchez-Garcia M."/>
            <person name="Andreopoulos B."/>
            <person name="Barry K.W."/>
            <person name="Bonito G."/>
            <person name="Buee M."/>
            <person name="Carver A."/>
            <person name="Chen C."/>
            <person name="Cichocki N."/>
            <person name="Clum A."/>
            <person name="Culley D."/>
            <person name="Crous P.W."/>
            <person name="Fauchery L."/>
            <person name="Girlanda M."/>
            <person name="Hayes R."/>
            <person name="Keri Z."/>
            <person name="Labutti K."/>
            <person name="Lipzen A."/>
            <person name="Lombard V."/>
            <person name="Magnuson J."/>
            <person name="Maillard F."/>
            <person name="Morin E."/>
            <person name="Murat C."/>
            <person name="Nolan M."/>
            <person name="Ohm R."/>
            <person name="Pangilinan J."/>
            <person name="Pereira M."/>
            <person name="Perotto S."/>
            <person name="Peter M."/>
            <person name="Riley R."/>
            <person name="Sitrit Y."/>
            <person name="Stielow B."/>
            <person name="Szollosi G."/>
            <person name="Zifcakova L."/>
            <person name="Stursova M."/>
            <person name="Spatafora J.W."/>
            <person name="Tedersoo L."/>
            <person name="Vaario L.-M."/>
            <person name="Yamada A."/>
            <person name="Yan M."/>
            <person name="Wang P."/>
            <person name="Xu J."/>
            <person name="Bruns T."/>
            <person name="Baldrian P."/>
            <person name="Vilgalys R."/>
            <person name="Henrissat B."/>
            <person name="Grigoriev I.V."/>
            <person name="Hibbett D."/>
            <person name="Nagy L.G."/>
            <person name="Martin F.M."/>
        </authorList>
    </citation>
    <scope>NUCLEOTIDE SEQUENCE</scope>
    <source>
        <strain evidence="1">P2</strain>
    </source>
</reference>
<comment type="caution">
    <text evidence="1">The sequence shown here is derived from an EMBL/GenBank/DDBJ whole genome shotgun (WGS) entry which is preliminary data.</text>
</comment>
<accession>A0ACB6ZWT1</accession>
<evidence type="ECO:0000313" key="2">
    <source>
        <dbReference type="Proteomes" id="UP000886501"/>
    </source>
</evidence>
<dbReference type="Proteomes" id="UP000886501">
    <property type="component" value="Unassembled WGS sequence"/>
</dbReference>
<gene>
    <name evidence="1" type="ORF">BDM02DRAFT_3107230</name>
</gene>
<protein>
    <submittedName>
        <fullName evidence="1">Uncharacterized protein</fullName>
    </submittedName>
</protein>
<proteinExistence type="predicted"/>
<reference evidence="1" key="2">
    <citation type="journal article" date="2020" name="Nat. Commun.">
        <title>Large-scale genome sequencing of mycorrhizal fungi provides insights into the early evolution of symbiotic traits.</title>
        <authorList>
            <person name="Miyauchi S."/>
            <person name="Kiss E."/>
            <person name="Kuo A."/>
            <person name="Drula E."/>
            <person name="Kohler A."/>
            <person name="Sanchez-Garcia M."/>
            <person name="Morin E."/>
            <person name="Andreopoulos B."/>
            <person name="Barry K.W."/>
            <person name="Bonito G."/>
            <person name="Buee M."/>
            <person name="Carver A."/>
            <person name="Chen C."/>
            <person name="Cichocki N."/>
            <person name="Clum A."/>
            <person name="Culley D."/>
            <person name="Crous P.W."/>
            <person name="Fauchery L."/>
            <person name="Girlanda M."/>
            <person name="Hayes R.D."/>
            <person name="Keri Z."/>
            <person name="LaButti K."/>
            <person name="Lipzen A."/>
            <person name="Lombard V."/>
            <person name="Magnuson J."/>
            <person name="Maillard F."/>
            <person name="Murat C."/>
            <person name="Nolan M."/>
            <person name="Ohm R.A."/>
            <person name="Pangilinan J."/>
            <person name="Pereira M.F."/>
            <person name="Perotto S."/>
            <person name="Peter M."/>
            <person name="Pfister S."/>
            <person name="Riley R."/>
            <person name="Sitrit Y."/>
            <person name="Stielow J.B."/>
            <person name="Szollosi G."/>
            <person name="Zifcakova L."/>
            <person name="Stursova M."/>
            <person name="Spatafora J.W."/>
            <person name="Tedersoo L."/>
            <person name="Vaario L.M."/>
            <person name="Yamada A."/>
            <person name="Yan M."/>
            <person name="Wang P."/>
            <person name="Xu J."/>
            <person name="Bruns T."/>
            <person name="Baldrian P."/>
            <person name="Vilgalys R."/>
            <person name="Dunand C."/>
            <person name="Henrissat B."/>
            <person name="Grigoriev I.V."/>
            <person name="Hibbett D."/>
            <person name="Nagy L.G."/>
            <person name="Martin F.M."/>
        </authorList>
    </citation>
    <scope>NUCLEOTIDE SEQUENCE</scope>
    <source>
        <strain evidence="1">P2</strain>
    </source>
</reference>
<sequence>MAIGWIVVAGFMLLLFPSHSFISCLAISACLTPTDPVISAAIIGGKYAHQHVPVNLRRIIAAESASNDGLAYPFLSLSIYLTVEATKREAFKKWFLIGWLYQVILGTLLGAVMGYGFRKLLRFSHDKGLADRESFVAQYLALALFTIGVASTLGMDDLLAAFAAGTAVSWDGKFNQETETESFSSVVDLMLNCACFVYIGAWMDFKAFDSPHLGITPWRLVILFLCIVAFRRIPALLVLYKWVPEIGTWQEALFTGHFGPMGVGAIFVSTLALSELKVPHNPPQNQQELLAATLQVIVSFIVLCSIIIHGLSIPFFTVSRQIHSRTLSLTRTWTSAQGGWGQGQPEWVTWIKRPGSGPASQIASRRDEEAGDRSEIQSRVGEISEVDRNEEVSTVAKGDVHIAEVPNDPEEISVLRNVPDGGQDIAPSRGRLIEAGQPGKAVRFPSPASSAE</sequence>